<evidence type="ECO:0000259" key="1">
    <source>
        <dbReference type="Pfam" id="PF04717"/>
    </source>
</evidence>
<evidence type="ECO:0000313" key="3">
    <source>
        <dbReference type="Proteomes" id="UP001317870"/>
    </source>
</evidence>
<organism evidence="2 3">
    <name type="scientific">Nocardia sputorum</name>
    <dbReference type="NCBI Taxonomy" id="2984338"/>
    <lineage>
        <taxon>Bacteria</taxon>
        <taxon>Bacillati</taxon>
        <taxon>Actinomycetota</taxon>
        <taxon>Actinomycetes</taxon>
        <taxon>Mycobacteriales</taxon>
        <taxon>Nocardiaceae</taxon>
        <taxon>Nocardia</taxon>
    </lineage>
</organism>
<dbReference type="InterPro" id="IPR006531">
    <property type="entry name" value="Gp5/Vgr_OB"/>
</dbReference>
<dbReference type="InterPro" id="IPR037026">
    <property type="entry name" value="Vgr_OB-fold_dom_sf"/>
</dbReference>
<dbReference type="SUPFAM" id="SSF69255">
    <property type="entry name" value="gp5 N-terminal domain-like"/>
    <property type="match status" value="1"/>
</dbReference>
<evidence type="ECO:0000313" key="2">
    <source>
        <dbReference type="EMBL" id="BDU01035.1"/>
    </source>
</evidence>
<keyword evidence="3" id="KW-1185">Reference proteome</keyword>
<name>A0ABN6U789_9NOCA</name>
<dbReference type="EMBL" id="AP026978">
    <property type="protein sequence ID" value="BDU01035.1"/>
    <property type="molecule type" value="Genomic_DNA"/>
</dbReference>
<dbReference type="Pfam" id="PF04717">
    <property type="entry name" value="Phage_base_V"/>
    <property type="match status" value="1"/>
</dbReference>
<dbReference type="Gene3D" id="2.40.50.230">
    <property type="entry name" value="Gp5 N-terminal domain"/>
    <property type="match status" value="1"/>
</dbReference>
<accession>A0ABN6U789</accession>
<proteinExistence type="predicted"/>
<gene>
    <name evidence="2" type="ORF">IFM12276_40630</name>
</gene>
<feature type="domain" description="Gp5/Type VI secretion system Vgr protein OB-fold" evidence="1">
    <location>
        <begin position="24"/>
        <end position="94"/>
    </location>
</feature>
<sequence length="220" mass="22954">MVSLFELEGAREDGGRGPGVSIAAGIVTQNIDVPMQGRVLVRIPSIDQEVWARLVAAGAGSRAGLFYVPRIDDEVLVAMAHDDARDAFVLGGLWNARDRIPVDDPLTALTSRILRSGLTAGAGHQIEMDDLLQSVTISTSTDQKITMDPAKIELSNLAGSVTITLDNASQSVSIKAAASITLEAPQISLKGANVEINGAATTEVKSGGVCNVTAPLVKIN</sequence>
<reference evidence="2 3" key="1">
    <citation type="submission" date="2022-11" db="EMBL/GenBank/DDBJ databases">
        <title>Genome Sequencing of Nocardia sp. ON39_IFM12276 and assembly.</title>
        <authorList>
            <person name="Shimojima M."/>
            <person name="Toyokawa M."/>
            <person name="Uesaka K."/>
        </authorList>
    </citation>
    <scope>NUCLEOTIDE SEQUENCE [LARGE SCALE GENOMIC DNA]</scope>
    <source>
        <strain evidence="2 3">IFM 12276</strain>
    </source>
</reference>
<protein>
    <recommendedName>
        <fullName evidence="1">Gp5/Type VI secretion system Vgr protein OB-fold domain-containing protein</fullName>
    </recommendedName>
</protein>
<dbReference type="RefSeq" id="WP_281874033.1">
    <property type="nucleotide sequence ID" value="NZ_AP026978.1"/>
</dbReference>
<dbReference type="Proteomes" id="UP001317870">
    <property type="component" value="Chromosome"/>
</dbReference>